<proteinExistence type="predicted"/>
<protein>
    <submittedName>
        <fullName evidence="1">Uncharacterized protein</fullName>
    </submittedName>
</protein>
<accession>A0A7J6VX92</accession>
<organism evidence="1 2">
    <name type="scientific">Thalictrum thalictroides</name>
    <name type="common">Rue-anemone</name>
    <name type="synonym">Anemone thalictroides</name>
    <dbReference type="NCBI Taxonomy" id="46969"/>
    <lineage>
        <taxon>Eukaryota</taxon>
        <taxon>Viridiplantae</taxon>
        <taxon>Streptophyta</taxon>
        <taxon>Embryophyta</taxon>
        <taxon>Tracheophyta</taxon>
        <taxon>Spermatophyta</taxon>
        <taxon>Magnoliopsida</taxon>
        <taxon>Ranunculales</taxon>
        <taxon>Ranunculaceae</taxon>
        <taxon>Thalictroideae</taxon>
        <taxon>Thalictrum</taxon>
    </lineage>
</organism>
<dbReference type="Proteomes" id="UP000554482">
    <property type="component" value="Unassembled WGS sequence"/>
</dbReference>
<dbReference type="AlphaFoldDB" id="A0A7J6VX92"/>
<dbReference type="EMBL" id="JABWDY010026287">
    <property type="protein sequence ID" value="KAF5188815.1"/>
    <property type="molecule type" value="Genomic_DNA"/>
</dbReference>
<evidence type="ECO:0000313" key="1">
    <source>
        <dbReference type="EMBL" id="KAF5188815.1"/>
    </source>
</evidence>
<gene>
    <name evidence="1" type="ORF">FRX31_021598</name>
</gene>
<keyword evidence="2" id="KW-1185">Reference proteome</keyword>
<reference evidence="1 2" key="1">
    <citation type="submission" date="2020-06" db="EMBL/GenBank/DDBJ databases">
        <title>Transcriptomic and genomic resources for Thalictrum thalictroides and T. hernandezii: Facilitating candidate gene discovery in an emerging model plant lineage.</title>
        <authorList>
            <person name="Arias T."/>
            <person name="Riano-Pachon D.M."/>
            <person name="Di Stilio V.S."/>
        </authorList>
    </citation>
    <scope>NUCLEOTIDE SEQUENCE [LARGE SCALE GENOMIC DNA]</scope>
    <source>
        <strain evidence="2">cv. WT478/WT964</strain>
        <tissue evidence="1">Leaves</tissue>
    </source>
</reference>
<comment type="caution">
    <text evidence="1">The sequence shown here is derived from an EMBL/GenBank/DDBJ whole genome shotgun (WGS) entry which is preliminary data.</text>
</comment>
<feature type="non-terminal residue" evidence="1">
    <location>
        <position position="1"/>
    </location>
</feature>
<sequence length="86" mass="10021">VGFNLLNRKESRSQFNPKTEVKVDFDPFNQKTEVKVDLFKVQTSISSVGRNQLKKKTTTKKILYSEFTEVFRFDLLLNCVSLVLFV</sequence>
<evidence type="ECO:0000313" key="2">
    <source>
        <dbReference type="Proteomes" id="UP000554482"/>
    </source>
</evidence>
<name>A0A7J6VX92_THATH</name>